<protein>
    <submittedName>
        <fullName evidence="2">Uncharacterized protein</fullName>
    </submittedName>
</protein>
<accession>A0A2U3PVE8</accession>
<gene>
    <name evidence="2" type="ORF">BRAD3257_1994</name>
</gene>
<evidence type="ECO:0000313" key="3">
    <source>
        <dbReference type="Proteomes" id="UP000246085"/>
    </source>
</evidence>
<keyword evidence="1" id="KW-0472">Membrane</keyword>
<dbReference type="EMBL" id="LS398110">
    <property type="protein sequence ID" value="SPP93096.1"/>
    <property type="molecule type" value="Genomic_DNA"/>
</dbReference>
<proteinExistence type="predicted"/>
<dbReference type="Proteomes" id="UP000246085">
    <property type="component" value="Chromosome BRAD3257"/>
</dbReference>
<evidence type="ECO:0000256" key="1">
    <source>
        <dbReference type="SAM" id="Phobius"/>
    </source>
</evidence>
<organism evidence="2 3">
    <name type="scientific">Bradyrhizobium vignae</name>
    <dbReference type="NCBI Taxonomy" id="1549949"/>
    <lineage>
        <taxon>Bacteria</taxon>
        <taxon>Pseudomonadati</taxon>
        <taxon>Pseudomonadota</taxon>
        <taxon>Alphaproteobacteria</taxon>
        <taxon>Hyphomicrobiales</taxon>
        <taxon>Nitrobacteraceae</taxon>
        <taxon>Bradyrhizobium</taxon>
    </lineage>
</organism>
<keyword evidence="1" id="KW-1133">Transmembrane helix</keyword>
<dbReference type="AlphaFoldDB" id="A0A2U3PVE8"/>
<sequence>MRYYAPRSFPLKVAAGGGAILIFFVRLLSLIIVIVSVILVPFSRIRFRTKKSE</sequence>
<dbReference type="KEGG" id="bvz:BRAD3257_1994"/>
<keyword evidence="1" id="KW-0812">Transmembrane</keyword>
<reference evidence="2 3" key="1">
    <citation type="submission" date="2018-03" db="EMBL/GenBank/DDBJ databases">
        <authorList>
            <person name="Gully D."/>
        </authorList>
    </citation>
    <scope>NUCLEOTIDE SEQUENCE [LARGE SCALE GENOMIC DNA]</scope>
    <source>
        <strain evidence="2">ORS3257</strain>
    </source>
</reference>
<evidence type="ECO:0000313" key="2">
    <source>
        <dbReference type="EMBL" id="SPP93096.1"/>
    </source>
</evidence>
<name>A0A2U3PVE8_9BRAD</name>
<feature type="transmembrane region" description="Helical" evidence="1">
    <location>
        <begin position="20"/>
        <end position="42"/>
    </location>
</feature>